<dbReference type="RefSeq" id="WP_161656867.1">
    <property type="nucleotide sequence ID" value="NZ_BMGW01000003.1"/>
</dbReference>
<feature type="domain" description="YjiS-like" evidence="1">
    <location>
        <begin position="17"/>
        <end position="46"/>
    </location>
</feature>
<dbReference type="Proteomes" id="UP000477083">
    <property type="component" value="Unassembled WGS sequence"/>
</dbReference>
<evidence type="ECO:0000313" key="2">
    <source>
        <dbReference type="EMBL" id="MZQ88514.1"/>
    </source>
</evidence>
<dbReference type="InterPro" id="IPR009506">
    <property type="entry name" value="YjiS-like"/>
</dbReference>
<evidence type="ECO:0000259" key="1">
    <source>
        <dbReference type="Pfam" id="PF06568"/>
    </source>
</evidence>
<sequence length="69" mass="8124">MFALFRSRLTLPQPGSLFRLLRRMSATRRQRRALLRLDDALLRDIGQDPLSARAEAARPIWDVPTHWRL</sequence>
<keyword evidence="3" id="KW-1185">Reference proteome</keyword>
<comment type="caution">
    <text evidence="2">The sequence shown here is derived from an EMBL/GenBank/DDBJ whole genome shotgun (WGS) entry which is preliminary data.</text>
</comment>
<dbReference type="EMBL" id="WWNR01000003">
    <property type="protein sequence ID" value="MZQ88514.1"/>
    <property type="molecule type" value="Genomic_DNA"/>
</dbReference>
<dbReference type="AlphaFoldDB" id="A0A6L8VEC0"/>
<name>A0A6L8VEC0_9RHOB</name>
<organism evidence="2 3">
    <name type="scientific">Frigidibacter albus</name>
    <dbReference type="NCBI Taxonomy" id="1465486"/>
    <lineage>
        <taxon>Bacteria</taxon>
        <taxon>Pseudomonadati</taxon>
        <taxon>Pseudomonadota</taxon>
        <taxon>Alphaproteobacteria</taxon>
        <taxon>Rhodobacterales</taxon>
        <taxon>Paracoccaceae</taxon>
        <taxon>Frigidibacter</taxon>
    </lineage>
</organism>
<proteinExistence type="predicted"/>
<protein>
    <submittedName>
        <fullName evidence="2">DUF1127 domain-containing protein</fullName>
    </submittedName>
</protein>
<accession>A0A6L8VEC0</accession>
<dbReference type="Pfam" id="PF06568">
    <property type="entry name" value="YjiS-like"/>
    <property type="match status" value="1"/>
</dbReference>
<evidence type="ECO:0000313" key="3">
    <source>
        <dbReference type="Proteomes" id="UP000477083"/>
    </source>
</evidence>
<reference evidence="2 3" key="1">
    <citation type="submission" date="2020-01" db="EMBL/GenBank/DDBJ databases">
        <title>Frigidibacter albus SP32T (=CGMCC 1.13995T).</title>
        <authorList>
            <person name="Liao X."/>
        </authorList>
    </citation>
    <scope>NUCLEOTIDE SEQUENCE [LARGE SCALE GENOMIC DNA]</scope>
    <source>
        <strain evidence="2 3">SP32</strain>
    </source>
</reference>
<gene>
    <name evidence="2" type="ORF">GS660_05325</name>
</gene>